<evidence type="ECO:0008006" key="4">
    <source>
        <dbReference type="Google" id="ProtNLM"/>
    </source>
</evidence>
<comment type="caution">
    <text evidence="2">The sequence shown here is derived from an EMBL/GenBank/DDBJ whole genome shotgun (WGS) entry which is preliminary data.</text>
</comment>
<gene>
    <name evidence="2" type="ORF">EDD68_1396</name>
</gene>
<name>A0A4R3ML79_9BACI</name>
<sequence>MRKRIFFLLLPIALLNLSGCTTEDPYADQFIRVSDQSSIGPDISVIKDEKVISEIMKLMDQVSWNSQTDIPDRDEDYQFWLEKEDNEERLAVYEVWFEGDQSIIFDSKKRKAGYLERSDAEKLEHYFTSGSKKQ</sequence>
<organism evidence="2 3">
    <name type="scientific">Melghiribacillus thermohalophilus</name>
    <dbReference type="NCBI Taxonomy" id="1324956"/>
    <lineage>
        <taxon>Bacteria</taxon>
        <taxon>Bacillati</taxon>
        <taxon>Bacillota</taxon>
        <taxon>Bacilli</taxon>
        <taxon>Bacillales</taxon>
        <taxon>Bacillaceae</taxon>
        <taxon>Melghiribacillus</taxon>
    </lineage>
</organism>
<keyword evidence="3" id="KW-1185">Reference proteome</keyword>
<keyword evidence="1" id="KW-0732">Signal</keyword>
<evidence type="ECO:0000256" key="1">
    <source>
        <dbReference type="SAM" id="SignalP"/>
    </source>
</evidence>
<feature type="signal peptide" evidence="1">
    <location>
        <begin position="1"/>
        <end position="23"/>
    </location>
</feature>
<dbReference type="AlphaFoldDB" id="A0A4R3ML79"/>
<dbReference type="Proteomes" id="UP000294650">
    <property type="component" value="Unassembled WGS sequence"/>
</dbReference>
<proteinExistence type="predicted"/>
<protein>
    <recommendedName>
        <fullName evidence="4">Lipoprotein</fullName>
    </recommendedName>
</protein>
<dbReference type="EMBL" id="SMAN01000039">
    <property type="protein sequence ID" value="TCT14854.1"/>
    <property type="molecule type" value="Genomic_DNA"/>
</dbReference>
<evidence type="ECO:0000313" key="2">
    <source>
        <dbReference type="EMBL" id="TCT14854.1"/>
    </source>
</evidence>
<reference evidence="2 3" key="1">
    <citation type="submission" date="2019-03" db="EMBL/GenBank/DDBJ databases">
        <title>Genomic Encyclopedia of Type Strains, Phase IV (KMG-IV): sequencing the most valuable type-strain genomes for metagenomic binning, comparative biology and taxonomic classification.</title>
        <authorList>
            <person name="Goeker M."/>
        </authorList>
    </citation>
    <scope>NUCLEOTIDE SEQUENCE [LARGE SCALE GENOMIC DNA]</scope>
    <source>
        <strain evidence="2 3">DSM 25894</strain>
    </source>
</reference>
<evidence type="ECO:0000313" key="3">
    <source>
        <dbReference type="Proteomes" id="UP000294650"/>
    </source>
</evidence>
<feature type="chain" id="PRO_5038369768" description="Lipoprotein" evidence="1">
    <location>
        <begin position="24"/>
        <end position="134"/>
    </location>
</feature>
<accession>A0A4R3ML79</accession>